<dbReference type="AlphaFoldDB" id="A0AAE0X7B5"/>
<name>A0AAE0X7B5_9PEZI</name>
<organism evidence="2 3">
    <name type="scientific">Podospora appendiculata</name>
    <dbReference type="NCBI Taxonomy" id="314037"/>
    <lineage>
        <taxon>Eukaryota</taxon>
        <taxon>Fungi</taxon>
        <taxon>Dikarya</taxon>
        <taxon>Ascomycota</taxon>
        <taxon>Pezizomycotina</taxon>
        <taxon>Sordariomycetes</taxon>
        <taxon>Sordariomycetidae</taxon>
        <taxon>Sordariales</taxon>
        <taxon>Podosporaceae</taxon>
        <taxon>Podospora</taxon>
    </lineage>
</organism>
<reference evidence="2" key="2">
    <citation type="submission" date="2023-06" db="EMBL/GenBank/DDBJ databases">
        <authorList>
            <consortium name="Lawrence Berkeley National Laboratory"/>
            <person name="Haridas S."/>
            <person name="Hensen N."/>
            <person name="Bonometti L."/>
            <person name="Westerberg I."/>
            <person name="Brannstrom I.O."/>
            <person name="Guillou S."/>
            <person name="Cros-Aarteil S."/>
            <person name="Calhoun S."/>
            <person name="Kuo A."/>
            <person name="Mondo S."/>
            <person name="Pangilinan J."/>
            <person name="Riley R."/>
            <person name="Labutti K."/>
            <person name="Andreopoulos B."/>
            <person name="Lipzen A."/>
            <person name="Chen C."/>
            <person name="Yanf M."/>
            <person name="Daum C."/>
            <person name="Ng V."/>
            <person name="Clum A."/>
            <person name="Steindorff A."/>
            <person name="Ohm R."/>
            <person name="Martin F."/>
            <person name="Silar P."/>
            <person name="Natvig D."/>
            <person name="Lalanne C."/>
            <person name="Gautier V."/>
            <person name="Ament-Velasquez S.L."/>
            <person name="Kruys A."/>
            <person name="Hutchinson M.I."/>
            <person name="Powell A.J."/>
            <person name="Barry K."/>
            <person name="Miller A.N."/>
            <person name="Grigoriev I.V."/>
            <person name="Debuchy R."/>
            <person name="Gladieux P."/>
            <person name="Thoren M.H."/>
            <person name="Johannesson H."/>
        </authorList>
    </citation>
    <scope>NUCLEOTIDE SEQUENCE</scope>
    <source>
        <strain evidence="2">CBS 314.62</strain>
    </source>
</reference>
<feature type="compositionally biased region" description="Polar residues" evidence="1">
    <location>
        <begin position="330"/>
        <end position="346"/>
    </location>
</feature>
<dbReference type="EMBL" id="JAULSO010000002">
    <property type="protein sequence ID" value="KAK3687426.1"/>
    <property type="molecule type" value="Genomic_DNA"/>
</dbReference>
<gene>
    <name evidence="2" type="ORF">B0T22DRAFT_457186</name>
</gene>
<comment type="caution">
    <text evidence="2">The sequence shown here is derived from an EMBL/GenBank/DDBJ whole genome shotgun (WGS) entry which is preliminary data.</text>
</comment>
<evidence type="ECO:0000313" key="3">
    <source>
        <dbReference type="Proteomes" id="UP001270362"/>
    </source>
</evidence>
<proteinExistence type="predicted"/>
<keyword evidence="3" id="KW-1185">Reference proteome</keyword>
<sequence>MSRRTWSKFLRQLPDSEMSEYERQTNLVVLNELDRCYLGQSLPLFTYWVYKAQRCLKAETSRLPMAEPEPAKTSLPVLDIKAMKARLHKESWKLGAFWTEADRQLNVWKESMAQAKILAPPLVRASLARIVAAAKGNDMAALEREVRNATEQAISNARVMDNMATRAASPEPCCPRLLREQIDSFWTAAAADSGARSSCRPWTVPLPPDLDWDTHLYIWNDHWAVEDYLGGLSLSYDDDAETVTLSLPEWRKFQRASPTPPYDVLNKFWFGTHEVWGWAEAMRQAKRLIPFDVWIRRQQEEKYRTNTDMEAVLTFQREMKDDESARAAVSATQESMQRLELQSTPFYSCEPPDSPATIEKT</sequence>
<reference evidence="2" key="1">
    <citation type="journal article" date="2023" name="Mol. Phylogenet. Evol.">
        <title>Genome-scale phylogeny and comparative genomics of the fungal order Sordariales.</title>
        <authorList>
            <person name="Hensen N."/>
            <person name="Bonometti L."/>
            <person name="Westerberg I."/>
            <person name="Brannstrom I.O."/>
            <person name="Guillou S."/>
            <person name="Cros-Aarteil S."/>
            <person name="Calhoun S."/>
            <person name="Haridas S."/>
            <person name="Kuo A."/>
            <person name="Mondo S."/>
            <person name="Pangilinan J."/>
            <person name="Riley R."/>
            <person name="LaButti K."/>
            <person name="Andreopoulos B."/>
            <person name="Lipzen A."/>
            <person name="Chen C."/>
            <person name="Yan M."/>
            <person name="Daum C."/>
            <person name="Ng V."/>
            <person name="Clum A."/>
            <person name="Steindorff A."/>
            <person name="Ohm R.A."/>
            <person name="Martin F."/>
            <person name="Silar P."/>
            <person name="Natvig D.O."/>
            <person name="Lalanne C."/>
            <person name="Gautier V."/>
            <person name="Ament-Velasquez S.L."/>
            <person name="Kruys A."/>
            <person name="Hutchinson M.I."/>
            <person name="Powell A.J."/>
            <person name="Barry K."/>
            <person name="Miller A.N."/>
            <person name="Grigoriev I.V."/>
            <person name="Debuchy R."/>
            <person name="Gladieux P."/>
            <person name="Hiltunen Thoren M."/>
            <person name="Johannesson H."/>
        </authorList>
    </citation>
    <scope>NUCLEOTIDE SEQUENCE</scope>
    <source>
        <strain evidence="2">CBS 314.62</strain>
    </source>
</reference>
<protein>
    <submittedName>
        <fullName evidence="2">Uncharacterized protein</fullName>
    </submittedName>
</protein>
<dbReference type="Proteomes" id="UP001270362">
    <property type="component" value="Unassembled WGS sequence"/>
</dbReference>
<feature type="region of interest" description="Disordered" evidence="1">
    <location>
        <begin position="328"/>
        <end position="361"/>
    </location>
</feature>
<evidence type="ECO:0000256" key="1">
    <source>
        <dbReference type="SAM" id="MobiDB-lite"/>
    </source>
</evidence>
<evidence type="ECO:0000313" key="2">
    <source>
        <dbReference type="EMBL" id="KAK3687426.1"/>
    </source>
</evidence>
<feature type="non-terminal residue" evidence="2">
    <location>
        <position position="1"/>
    </location>
</feature>
<accession>A0AAE0X7B5</accession>